<accession>A0A9P9BU40</accession>
<dbReference type="EMBL" id="JAGTJQ010000002">
    <property type="protein sequence ID" value="KAH7037692.1"/>
    <property type="molecule type" value="Genomic_DNA"/>
</dbReference>
<sequence>MEPATSAAPGTEQGGEAVPSIAQIQNLLRSKDDTSRFVGLALLKSVLDHSPDLQKDDGIVQGLWDCISPKFLGRLLKSGSQPGQDGSQSRDMLDLAVAVLHTFTVLLPETARKEERLLKKIPALTAAVLYSSKETTGVILETLLSLVSSPEGAAIFAQLGLDEISPLLEIAPEYQHVLPILQWSWQLGPSLVQDLHDRARIRLNIEQGIQALVSAFRGTDGTSLLEFLTFLSSLDLDLIPRNPPWLESVVKLIRKLSTNRPSAQSRSAYTNCAGTLLLLYPETMPNLLFRGEPSDTGKPFSFLFISLVLVDIRATLPSLLDKLNDPEYAQVSRRLTSALDILTAFIGHLIAWMEKLDSPEDGTAASTSDALNLEPDLMLKLSKSIAETISVTMEFLRDRWDASVAGAHGLHREARAGQAHTSSGSHMTLAWDSKGDNATTDPLTLSAIRAIAMWLRDDDGDALREQGAGLMDMLLELYQSSTSGPTQSNPQGLDYRLPILTALEGILRTANGIEAFASENGWSTLTKDLLGVLSSASDASTMLPGDCIRGTRIVFVLDLVMDTERSTPEQWMDVVTGVAAFDAPDDPAKLREQELVDFLVDVVWMAAKLLQGASEGMRRRYVHSGRAVRGIAERLKSAIAPASHSASELAEAIKLLDSM</sequence>
<keyword evidence="2" id="KW-1185">Reference proteome</keyword>
<gene>
    <name evidence="1" type="ORF">B0I36DRAFT_237386</name>
</gene>
<organism evidence="1 2">
    <name type="scientific">Microdochium trichocladiopsis</name>
    <dbReference type="NCBI Taxonomy" id="1682393"/>
    <lineage>
        <taxon>Eukaryota</taxon>
        <taxon>Fungi</taxon>
        <taxon>Dikarya</taxon>
        <taxon>Ascomycota</taxon>
        <taxon>Pezizomycotina</taxon>
        <taxon>Sordariomycetes</taxon>
        <taxon>Xylariomycetidae</taxon>
        <taxon>Xylariales</taxon>
        <taxon>Microdochiaceae</taxon>
        <taxon>Microdochium</taxon>
    </lineage>
</organism>
<evidence type="ECO:0000313" key="2">
    <source>
        <dbReference type="Proteomes" id="UP000756346"/>
    </source>
</evidence>
<dbReference type="PANTHER" id="PTHR13109:SF7">
    <property type="entry name" value="NEUROCHONDRIN"/>
    <property type="match status" value="1"/>
</dbReference>
<evidence type="ECO:0000313" key="1">
    <source>
        <dbReference type="EMBL" id="KAH7037692.1"/>
    </source>
</evidence>
<proteinExistence type="predicted"/>
<dbReference type="Proteomes" id="UP000756346">
    <property type="component" value="Unassembled WGS sequence"/>
</dbReference>
<comment type="caution">
    <text evidence="1">The sequence shown here is derived from an EMBL/GenBank/DDBJ whole genome shotgun (WGS) entry which is preliminary data.</text>
</comment>
<dbReference type="AlphaFoldDB" id="A0A9P9BU40"/>
<dbReference type="SUPFAM" id="SSF48371">
    <property type="entry name" value="ARM repeat"/>
    <property type="match status" value="1"/>
</dbReference>
<dbReference type="PANTHER" id="PTHR13109">
    <property type="entry name" value="NEUROCHONDRIN"/>
    <property type="match status" value="1"/>
</dbReference>
<dbReference type="RefSeq" id="XP_046016813.1">
    <property type="nucleotide sequence ID" value="XM_046149532.1"/>
</dbReference>
<name>A0A9P9BU40_9PEZI</name>
<protein>
    <submittedName>
        <fullName evidence="1">Neurochondrin-domain-containing protein</fullName>
    </submittedName>
</protein>
<dbReference type="InterPro" id="IPR016024">
    <property type="entry name" value="ARM-type_fold"/>
</dbReference>
<dbReference type="Pfam" id="PF05536">
    <property type="entry name" value="Neurochondrin"/>
    <property type="match status" value="1"/>
</dbReference>
<dbReference type="InterPro" id="IPR008709">
    <property type="entry name" value="Neurochondrin"/>
</dbReference>
<dbReference type="GeneID" id="70179078"/>
<reference evidence="1" key="1">
    <citation type="journal article" date="2021" name="Nat. Commun.">
        <title>Genetic determinants of endophytism in the Arabidopsis root mycobiome.</title>
        <authorList>
            <person name="Mesny F."/>
            <person name="Miyauchi S."/>
            <person name="Thiergart T."/>
            <person name="Pickel B."/>
            <person name="Atanasova L."/>
            <person name="Karlsson M."/>
            <person name="Huettel B."/>
            <person name="Barry K.W."/>
            <person name="Haridas S."/>
            <person name="Chen C."/>
            <person name="Bauer D."/>
            <person name="Andreopoulos W."/>
            <person name="Pangilinan J."/>
            <person name="LaButti K."/>
            <person name="Riley R."/>
            <person name="Lipzen A."/>
            <person name="Clum A."/>
            <person name="Drula E."/>
            <person name="Henrissat B."/>
            <person name="Kohler A."/>
            <person name="Grigoriev I.V."/>
            <person name="Martin F.M."/>
            <person name="Hacquard S."/>
        </authorList>
    </citation>
    <scope>NUCLEOTIDE SEQUENCE</scope>
    <source>
        <strain evidence="1">MPI-CAGE-CH-0230</strain>
    </source>
</reference>
<dbReference type="OrthoDB" id="8962942at2759"/>